<dbReference type="AlphaFoldDB" id="F0W2F3"/>
<dbReference type="InterPro" id="IPR044736">
    <property type="entry name" value="Gid1/RanBPM/SPLA_SPRY"/>
</dbReference>
<accession>F0W2F3</accession>
<dbReference type="InterPro" id="IPR043136">
    <property type="entry name" value="B30.2/SPRY_sf"/>
</dbReference>
<evidence type="ECO:0000259" key="1">
    <source>
        <dbReference type="Pfam" id="PF00622"/>
    </source>
</evidence>
<protein>
    <submittedName>
        <fullName evidence="2">Uncharacterized protein AlNc14C9G1204</fullName>
    </submittedName>
</protein>
<feature type="domain" description="SPRY" evidence="1">
    <location>
        <begin position="216"/>
        <end position="323"/>
    </location>
</feature>
<proteinExistence type="predicted"/>
<dbReference type="EMBL" id="FR824054">
    <property type="protein sequence ID" value="CCA15239.1"/>
    <property type="molecule type" value="Genomic_DNA"/>
</dbReference>
<reference evidence="2" key="2">
    <citation type="submission" date="2011-02" db="EMBL/GenBank/DDBJ databases">
        <authorList>
            <person name="MacLean D."/>
        </authorList>
    </citation>
    <scope>NUCLEOTIDE SEQUENCE</scope>
</reference>
<reference evidence="2" key="1">
    <citation type="journal article" date="2011" name="PLoS Biol.">
        <title>Gene gain and loss during evolution of obligate parasitism in the white rust pathogen of Arabidopsis thaliana.</title>
        <authorList>
            <person name="Kemen E."/>
            <person name="Gardiner A."/>
            <person name="Schultz-Larsen T."/>
            <person name="Kemen A.C."/>
            <person name="Balmuth A.L."/>
            <person name="Robert-Seilaniantz A."/>
            <person name="Bailey K."/>
            <person name="Holub E."/>
            <person name="Studholme D.J."/>
            <person name="Maclean D."/>
            <person name="Jones J.D."/>
        </authorList>
    </citation>
    <scope>NUCLEOTIDE SEQUENCE</scope>
</reference>
<organism evidence="2">
    <name type="scientific">Albugo laibachii Nc14</name>
    <dbReference type="NCBI Taxonomy" id="890382"/>
    <lineage>
        <taxon>Eukaryota</taxon>
        <taxon>Sar</taxon>
        <taxon>Stramenopiles</taxon>
        <taxon>Oomycota</taxon>
        <taxon>Peronosporomycetes</taxon>
        <taxon>Albuginales</taxon>
        <taxon>Albuginaceae</taxon>
        <taxon>Albugo</taxon>
    </lineage>
</organism>
<gene>
    <name evidence="2" type="primary">AlNc14C9G1204</name>
    <name evidence="2" type="ORF">ALNC14_013820</name>
</gene>
<dbReference type="SUPFAM" id="SSF49899">
    <property type="entry name" value="Concanavalin A-like lectins/glucanases"/>
    <property type="match status" value="1"/>
</dbReference>
<dbReference type="InterPro" id="IPR013320">
    <property type="entry name" value="ConA-like_dom_sf"/>
</dbReference>
<dbReference type="HOGENOM" id="CLU_056474_0_0_1"/>
<dbReference type="PANTHER" id="PTHR12864">
    <property type="entry name" value="RAN BINDING PROTEIN 9-RELATED"/>
    <property type="match status" value="1"/>
</dbReference>
<evidence type="ECO:0000313" key="2">
    <source>
        <dbReference type="EMBL" id="CCA15239.1"/>
    </source>
</evidence>
<dbReference type="Pfam" id="PF00622">
    <property type="entry name" value="SPRY"/>
    <property type="match status" value="1"/>
</dbReference>
<name>F0W2F3_9STRA</name>
<dbReference type="Gene3D" id="2.60.120.920">
    <property type="match status" value="1"/>
</dbReference>
<dbReference type="InterPro" id="IPR003877">
    <property type="entry name" value="SPRY_dom"/>
</dbReference>
<dbReference type="CDD" id="cd12885">
    <property type="entry name" value="SPRY_RanBP_like"/>
    <property type="match status" value="1"/>
</dbReference>
<sequence>MSYASVTRSKHAQSGSYTSRRVPLSSLLDGRNSSQSFAGNASASDTNINTKKWHFLRKVSQKKRRQLRSSCETEFYIALVLEDFYLWESVLEYLDYEAIDSALFVNKEWSLLVRDHGASLIVKMYERKWRADSPPLNRMYRKLPYHRVRCLCQRPRELYDQHLTTFCRRNTLENGLLEFVNDSMLRSFSRGAIGAVYARRRMDILSCAKALEKKLCYFEVTFRGSGSIGFIQLSESNSDSVKGFGTEEHIGWRNVSYGYHGNDGDFVYNEGNAPYGGEWKPFGPSWGAPDVTVDFKSDTVGCGLDYTSREIFYTLNGQFIGVAPIRALRGIHACAFSLNAFGDSAVLNGGKAPFLFDIENFCINRVRDDRE</sequence>
<dbReference type="InterPro" id="IPR050618">
    <property type="entry name" value="Ubq-SigPath_Reg"/>
</dbReference>